<keyword evidence="5" id="KW-0175">Coiled coil</keyword>
<feature type="region of interest" description="Disordered" evidence="6">
    <location>
        <begin position="802"/>
        <end position="870"/>
    </location>
</feature>
<keyword evidence="9" id="KW-1185">Reference proteome</keyword>
<dbReference type="PROSITE" id="PS50082">
    <property type="entry name" value="WD_REPEATS_2"/>
    <property type="match status" value="5"/>
</dbReference>
<sequence length="2165" mass="239511">MRGTDTTLRGLAKSQQYSRIRVLSPTIIETSNKVYREKSYSSVHSDMSKSLEHFSSRNTSQVRQHLFGSNFASTPDFFTVDTENVHKLGPMQRQIRFGTVRKPKGVDDLPVTLQKSYKNVKWWTGAPKKGKIFLKAQKVDLMSNFKDQLKQIWTWQGQWEGYEKINLLKEVLKLCGDEVLSQLTTHIQQRIRDTRDVNRLSDKLLLYIFSFLTPHEIFKASQVCRRWRFLCDTDDLWMIKCHELELYFSKESYIPIPWQQFLPVLVTIPSTAKGADSRFAKEVVYYELRAAEEVERLRKQKEEEELLRKLALLRKTSMASVSGVGLEQDSEPVPVRTLPFTPGASQLRLSRPSRVSHTVTRPAEIPTSPVACTTSRQETLPAGIRSDPFSRTRWPMNFAYPPMPMGMPNLPPYPQPFDPYSAQSVWSGQGFGGRSSSESSSFKDEMRSLTTSIHKIQATVNAKFLEFGNRLDLMESRGLSQDPAQDPPRPPRQLLEDDSVSLAPRSQEGNFLEDQDGISDVDSVVSTEGDAFAPKDPASGNPECLRSLVYSIRRNMSDMPMSSPPRVSSTPSDFMACSGIVKPESKGYYSFPESGHFTTALSFVNSSLAENLANTSKTGGSKFSGFGPASYPGRCRSKDFEIHGSSLGMSAPACDRAFSSLLGSKPLDGLRLSQASYVKSENNLRCLTFVLETAEHFLSAAGSLLKDKGEEFSDLRSMLLQVDKSLGMSQFLLLGTVANFTLAKRQEILEKSTVSEALQQRLVSSPLSKDKLFSVSLEQLQEEVNKAPPVVKVDVKVTDGKRFVKTTQMNNPSSSSSSHQPKASTSSSSSQSTKRPAFSRPNYSSGKKAKVVKGKKQVGGQAVPLSRSMGSDNFRQVGTFDFTEGIGTSVSGTASSFSCSNQSVSDKGFSKESVVTKRSEHSDSEGCIGGDGGVVSSYSGSSHSFLPRRFSHQESLPFSFGGTHQFVYPFTPETGFFDFMGKIRDNSQSEFQFPGRTFSDRFGSSASSRREGSQGMSVSQCSDSVFICPSSSIASAGGFLDFDHGRHSTRTSTHSSNPVVSDGVLASNFSVVGGTCSHPSSVVTSSSMVASGKTSSEGSFVGSSRPQPNFVHRCESDGLGSLSGGQDSIRPLVRCSVGGTHQSSRDESCVSFSPSVSGCDSGSVTTGCHGQLHSSGLSSESRRDPFLFSVSSEQGNSSSVSQSQYFSVSETCSRQSKSSGGCSLPFPCSSEHRMGNSSISVSGDHSSLGSSSYRSFCHQSESQIGDLRFSHSRRESLGSRCYDPILEGNVQLHVPSFSSSSKDLAQDSEGSLQDHSYCSGLVKTVLVPRTTTSVLCEAPLFASKRGSTVSIQRKKTASRSGESPSARLVVVRDSLRKGGFSEGATKRISGSVRQSTGAVYDSKWSIFCTWCLSKQINPLSVTVQQLADFFLYLFEEKGYSPSTIKGYRSAIARTISLSGGSDFGDNEFLSLLIKNFCLNRPRQRRLVPSWDLGLVLKVLQFSPFEPLHSASFKFLSYKCCFLIALATGRRRSEIHALSISESCLRFASDKSSVTLLTDPSFLAKNQLPDKGSGIITIPALPPTSDNQVLCPVRALLVYLASSAKLRSAGSSRLFIPIKKGISDISAKTISTWICNTVILAYKSASSEVLVKHQVKAHEVRALASSWNIFNSSSMSEIMSAGLSTSVLDFQDLLEKYCKLFHLSPYAELEVKRGTLSRLQKHEEKRQQREITAATEFKKSRSSSYWKKLRPLINQARLQDIERTQQQVKARKALKERGKKEKLEQESKKNRKATENTFVPDQMRNVDTEKKTDETAFDIRTDLIQARDILGKSMPSMKLEWRQMEDTDDKTPRPFEMPRYMGIVKSVKRVRRLQGHLNSILCVHFDKKRLISAGLDRTIRLWDIRSGKSIHKFYGHKGGIRCLQFEGNTLLTGSWDTTIIVWDLRTFEKRTVLAKHTDCVSCLYIGPEYIISGSYDKTVRVWFRQTLIQWKVIRGHTAAVNSVSCDGDCFVSGSSDMTLRLVNIQTSECLRIFSGCQDQILSVVMQGDLIISGDSGGHVYFWNKETGETEAAVQAHDGQIHKVCFHKGRFFTASSDSTVREWDLMSMTSVRVLQGHKGPVRDIKLDARILQSSSGLKLKSFNQKIYDDFMQHACIKLVTSIVQECS</sequence>
<dbReference type="SUPFAM" id="SSF47823">
    <property type="entry name" value="lambda integrase-like, N-terminal domain"/>
    <property type="match status" value="1"/>
</dbReference>
<dbReference type="InterPro" id="IPR015943">
    <property type="entry name" value="WD40/YVTN_repeat-like_dom_sf"/>
</dbReference>
<dbReference type="InterPro" id="IPR019775">
    <property type="entry name" value="WD40_repeat_CS"/>
</dbReference>
<dbReference type="PROSITE" id="PS50181">
    <property type="entry name" value="FBOX"/>
    <property type="match status" value="1"/>
</dbReference>
<feature type="compositionally biased region" description="Basic residues" evidence="6">
    <location>
        <begin position="847"/>
        <end position="856"/>
    </location>
</feature>
<feature type="region of interest" description="Disordered" evidence="6">
    <location>
        <begin position="1766"/>
        <end position="1794"/>
    </location>
</feature>
<dbReference type="CDD" id="cd00200">
    <property type="entry name" value="WD40"/>
    <property type="match status" value="1"/>
</dbReference>
<feature type="repeat" description="WD" evidence="4">
    <location>
        <begin position="1992"/>
        <end position="2031"/>
    </location>
</feature>
<dbReference type="SMART" id="SM00256">
    <property type="entry name" value="FBOX"/>
    <property type="match status" value="1"/>
</dbReference>
<dbReference type="Gene3D" id="2.130.10.10">
    <property type="entry name" value="YVTN repeat-like/Quinoprotein amine dehydrogenase"/>
    <property type="match status" value="2"/>
</dbReference>
<dbReference type="SUPFAM" id="SSF50978">
    <property type="entry name" value="WD40 repeat-like"/>
    <property type="match status" value="1"/>
</dbReference>
<feature type="region of interest" description="Disordered" evidence="6">
    <location>
        <begin position="335"/>
        <end position="361"/>
    </location>
</feature>
<dbReference type="InterPro" id="IPR001680">
    <property type="entry name" value="WD40_rpt"/>
</dbReference>
<evidence type="ECO:0000259" key="7">
    <source>
        <dbReference type="PROSITE" id="PS50181"/>
    </source>
</evidence>
<evidence type="ECO:0000256" key="1">
    <source>
        <dbReference type="ARBA" id="ARBA00022574"/>
    </source>
</evidence>
<feature type="compositionally biased region" description="Basic and acidic residues" evidence="6">
    <location>
        <begin position="1772"/>
        <end position="1793"/>
    </location>
</feature>
<comment type="caution">
    <text evidence="8">The sequence shown here is derived from an EMBL/GenBank/DDBJ whole genome shotgun (WGS) entry which is preliminary data.</text>
</comment>
<dbReference type="InterPro" id="IPR036047">
    <property type="entry name" value="F-box-like_dom_sf"/>
</dbReference>
<evidence type="ECO:0000256" key="2">
    <source>
        <dbReference type="ARBA" id="ARBA00022737"/>
    </source>
</evidence>
<evidence type="ECO:0000256" key="6">
    <source>
        <dbReference type="SAM" id="MobiDB-lite"/>
    </source>
</evidence>
<evidence type="ECO:0000313" key="8">
    <source>
        <dbReference type="EMBL" id="CAG2192032.1"/>
    </source>
</evidence>
<dbReference type="SUPFAM" id="SSF81383">
    <property type="entry name" value="F-box domain"/>
    <property type="match status" value="1"/>
</dbReference>
<dbReference type="Gene3D" id="1.20.1280.50">
    <property type="match status" value="1"/>
</dbReference>
<dbReference type="InterPro" id="IPR020472">
    <property type="entry name" value="WD40_PAC1"/>
</dbReference>
<gene>
    <name evidence="8" type="ORF">MEDL_7157</name>
</gene>
<protein>
    <recommendedName>
        <fullName evidence="7">F-box domain-containing protein</fullName>
    </recommendedName>
</protein>
<feature type="repeat" description="WD" evidence="4">
    <location>
        <begin position="1912"/>
        <end position="1951"/>
    </location>
</feature>
<dbReference type="EMBL" id="CAJPWZ010000374">
    <property type="protein sequence ID" value="CAG2192032.1"/>
    <property type="molecule type" value="Genomic_DNA"/>
</dbReference>
<feature type="domain" description="F-box" evidence="7">
    <location>
        <begin position="194"/>
        <end position="240"/>
    </location>
</feature>
<dbReference type="SMART" id="SM00320">
    <property type="entry name" value="WD40"/>
    <property type="match status" value="7"/>
</dbReference>
<evidence type="ECO:0000256" key="5">
    <source>
        <dbReference type="SAM" id="Coils"/>
    </source>
</evidence>
<keyword evidence="1 4" id="KW-0853">WD repeat</keyword>
<dbReference type="PANTHER" id="PTHR33066:SF2">
    <property type="entry name" value="FILAGGRIN-2-LIKE"/>
    <property type="match status" value="1"/>
</dbReference>
<evidence type="ECO:0000256" key="3">
    <source>
        <dbReference type="ARBA" id="ARBA00023125"/>
    </source>
</evidence>
<accession>A0A8S3Q9W9</accession>
<dbReference type="InterPro" id="IPR010998">
    <property type="entry name" value="Integrase_recombinase_N"/>
</dbReference>
<dbReference type="Pfam" id="PF00400">
    <property type="entry name" value="WD40"/>
    <property type="match status" value="4"/>
</dbReference>
<feature type="repeat" description="WD" evidence="4">
    <location>
        <begin position="2072"/>
        <end position="2111"/>
    </location>
</feature>
<keyword evidence="3" id="KW-0238">DNA-binding</keyword>
<reference evidence="8" key="1">
    <citation type="submission" date="2021-03" db="EMBL/GenBank/DDBJ databases">
        <authorList>
            <person name="Bekaert M."/>
        </authorList>
    </citation>
    <scope>NUCLEOTIDE SEQUENCE</scope>
</reference>
<dbReference type="GO" id="GO:0003677">
    <property type="term" value="F:DNA binding"/>
    <property type="evidence" value="ECO:0007669"/>
    <property type="project" value="UniProtKB-KW"/>
</dbReference>
<dbReference type="InterPro" id="IPR001810">
    <property type="entry name" value="F-box_dom"/>
</dbReference>
<dbReference type="PANTHER" id="PTHR33066">
    <property type="entry name" value="INTEGRASE_SAM-LIKE_N DOMAIN-CONTAINING PROTEIN"/>
    <property type="match status" value="1"/>
</dbReference>
<dbReference type="PRINTS" id="PR00320">
    <property type="entry name" value="GPROTEINBRPT"/>
</dbReference>
<dbReference type="Proteomes" id="UP000683360">
    <property type="component" value="Unassembled WGS sequence"/>
</dbReference>
<feature type="repeat" description="WD" evidence="4">
    <location>
        <begin position="1872"/>
        <end position="1911"/>
    </location>
</feature>
<dbReference type="Gene3D" id="1.10.150.130">
    <property type="match status" value="1"/>
</dbReference>
<dbReference type="OrthoDB" id="6090063at2759"/>
<dbReference type="Pfam" id="PF12937">
    <property type="entry name" value="F-box-like"/>
    <property type="match status" value="1"/>
</dbReference>
<evidence type="ECO:0000313" key="9">
    <source>
        <dbReference type="Proteomes" id="UP000683360"/>
    </source>
</evidence>
<dbReference type="InterPro" id="IPR036322">
    <property type="entry name" value="WD40_repeat_dom_sf"/>
</dbReference>
<feature type="compositionally biased region" description="Low complexity" evidence="6">
    <location>
        <begin position="812"/>
        <end position="834"/>
    </location>
</feature>
<dbReference type="PROSITE" id="PS00678">
    <property type="entry name" value="WD_REPEATS_1"/>
    <property type="match status" value="2"/>
</dbReference>
<evidence type="ECO:0000256" key="4">
    <source>
        <dbReference type="PROSITE-ProRule" id="PRU00221"/>
    </source>
</evidence>
<keyword evidence="2" id="KW-0677">Repeat</keyword>
<organism evidence="8 9">
    <name type="scientific">Mytilus edulis</name>
    <name type="common">Blue mussel</name>
    <dbReference type="NCBI Taxonomy" id="6550"/>
    <lineage>
        <taxon>Eukaryota</taxon>
        <taxon>Metazoa</taxon>
        <taxon>Spiralia</taxon>
        <taxon>Lophotrochozoa</taxon>
        <taxon>Mollusca</taxon>
        <taxon>Bivalvia</taxon>
        <taxon>Autobranchia</taxon>
        <taxon>Pteriomorphia</taxon>
        <taxon>Mytilida</taxon>
        <taxon>Mytiloidea</taxon>
        <taxon>Mytilidae</taxon>
        <taxon>Mytilinae</taxon>
        <taxon>Mytilus</taxon>
    </lineage>
</organism>
<feature type="coiled-coil region" evidence="5">
    <location>
        <begin position="287"/>
        <end position="314"/>
    </location>
</feature>
<feature type="compositionally biased region" description="Polar residues" evidence="6">
    <location>
        <begin position="343"/>
        <end position="359"/>
    </location>
</feature>
<proteinExistence type="predicted"/>
<name>A0A8S3Q9W9_MYTED</name>
<dbReference type="PROSITE" id="PS50294">
    <property type="entry name" value="WD_REPEATS_REGION"/>
    <property type="match status" value="3"/>
</dbReference>
<feature type="repeat" description="WD" evidence="4">
    <location>
        <begin position="1952"/>
        <end position="1981"/>
    </location>
</feature>